<feature type="transmembrane region" description="Helical" evidence="7">
    <location>
        <begin position="104"/>
        <end position="126"/>
    </location>
</feature>
<sequence length="162" mass="17797">MRRWTVSVVLSLAILGASQAAIDPREFADDPLRQRYQHLAAVLRCPKCQNQNIAESNSPIAADLRGEIRRMLTEGHSDQHIVDFMVARYGEFVLYDPPLSTRTALLWFGPAALLLAAGVAVVVIVAGRRRTPSRTASALSDVERHRLARLLRDAGPSAEDAS</sequence>
<dbReference type="GO" id="GO:0017004">
    <property type="term" value="P:cytochrome complex assembly"/>
    <property type="evidence" value="ECO:0007669"/>
    <property type="project" value="UniProtKB-KW"/>
</dbReference>
<keyword evidence="3 7" id="KW-0479">Metal-binding</keyword>
<evidence type="ECO:0000256" key="4">
    <source>
        <dbReference type="ARBA" id="ARBA00022729"/>
    </source>
</evidence>
<dbReference type="PANTHER" id="PTHR47870">
    <property type="entry name" value="CYTOCHROME C-TYPE BIOGENESIS PROTEIN CCMH"/>
    <property type="match status" value="1"/>
</dbReference>
<evidence type="ECO:0000256" key="5">
    <source>
        <dbReference type="ARBA" id="ARBA00022748"/>
    </source>
</evidence>
<dbReference type="EMBL" id="CP014844">
    <property type="protein sequence ID" value="AMR78519.1"/>
    <property type="molecule type" value="Genomic_DNA"/>
</dbReference>
<dbReference type="CDD" id="cd16378">
    <property type="entry name" value="CcmH_N"/>
    <property type="match status" value="1"/>
</dbReference>
<dbReference type="RefSeq" id="WP_062799660.1">
    <property type="nucleotide sequence ID" value="NZ_CP014844.1"/>
</dbReference>
<evidence type="ECO:0000259" key="8">
    <source>
        <dbReference type="Pfam" id="PF03918"/>
    </source>
</evidence>
<dbReference type="AlphaFoldDB" id="A0A142JKA7"/>
<keyword evidence="4 7" id="KW-0732">Signal</keyword>
<protein>
    <recommendedName>
        <fullName evidence="7">Cytochrome c-type biogenesis protein</fullName>
    </recommendedName>
</protein>
<dbReference type="InterPro" id="IPR038297">
    <property type="entry name" value="CcmH/CycL/NrfF/Ccl2_sf"/>
</dbReference>
<dbReference type="KEGG" id="cnan:A2G96_12655"/>
<evidence type="ECO:0000256" key="1">
    <source>
        <dbReference type="ARBA" id="ARBA00010342"/>
    </source>
</evidence>
<dbReference type="OrthoDB" id="9804975at2"/>
<evidence type="ECO:0000313" key="10">
    <source>
        <dbReference type="Proteomes" id="UP000075238"/>
    </source>
</evidence>
<dbReference type="Gene3D" id="1.10.8.640">
    <property type="entry name" value="Cytochrome C biogenesis protein"/>
    <property type="match status" value="1"/>
</dbReference>
<evidence type="ECO:0000256" key="2">
    <source>
        <dbReference type="ARBA" id="ARBA00022617"/>
    </source>
</evidence>
<organism evidence="9 10">
    <name type="scientific">Cupriavidus nantongensis</name>
    <dbReference type="NCBI Taxonomy" id="1796606"/>
    <lineage>
        <taxon>Bacteria</taxon>
        <taxon>Pseudomonadati</taxon>
        <taxon>Pseudomonadota</taxon>
        <taxon>Betaproteobacteria</taxon>
        <taxon>Burkholderiales</taxon>
        <taxon>Burkholderiaceae</taxon>
        <taxon>Cupriavidus</taxon>
    </lineage>
</organism>
<dbReference type="Pfam" id="PF03918">
    <property type="entry name" value="CcmH"/>
    <property type="match status" value="1"/>
</dbReference>
<accession>A0A142JKA7</accession>
<dbReference type="GO" id="GO:0046872">
    <property type="term" value="F:metal ion binding"/>
    <property type="evidence" value="ECO:0007669"/>
    <property type="project" value="UniProtKB-KW"/>
</dbReference>
<dbReference type="FunFam" id="1.10.8.640:FF:000001">
    <property type="entry name" value="Cytochrome c-type biogenesis protein"/>
    <property type="match status" value="1"/>
</dbReference>
<evidence type="ECO:0000256" key="7">
    <source>
        <dbReference type="RuleBase" id="RU364112"/>
    </source>
</evidence>
<proteinExistence type="inferred from homology"/>
<feature type="domain" description="CcmH/CycL/Ccl2/NrfF N-terminal" evidence="8">
    <location>
        <begin position="9"/>
        <end position="151"/>
    </location>
</feature>
<keyword evidence="6 7" id="KW-0408">Iron</keyword>
<dbReference type="PANTHER" id="PTHR47870:SF1">
    <property type="entry name" value="CYTOCHROME C-TYPE BIOGENESIS PROTEIN CCMH"/>
    <property type="match status" value="1"/>
</dbReference>
<comment type="similarity">
    <text evidence="1 7">Belongs to the CcmH/CycL/Ccl2/NrfF family.</text>
</comment>
<keyword evidence="7" id="KW-1133">Transmembrane helix</keyword>
<name>A0A142JKA7_9BURK</name>
<dbReference type="STRING" id="1796606.A2G96_12655"/>
<feature type="chain" id="PRO_5011020838" description="Cytochrome c-type biogenesis protein" evidence="7">
    <location>
        <begin position="21"/>
        <end position="162"/>
    </location>
</feature>
<evidence type="ECO:0000313" key="9">
    <source>
        <dbReference type="EMBL" id="AMR78519.1"/>
    </source>
</evidence>
<keyword evidence="7" id="KW-0472">Membrane</keyword>
<evidence type="ECO:0000256" key="6">
    <source>
        <dbReference type="ARBA" id="ARBA00023004"/>
    </source>
</evidence>
<evidence type="ECO:0000256" key="3">
    <source>
        <dbReference type="ARBA" id="ARBA00022723"/>
    </source>
</evidence>
<keyword evidence="2 7" id="KW-0349">Heme</keyword>
<keyword evidence="7" id="KW-0812">Transmembrane</keyword>
<gene>
    <name evidence="9" type="ORF">A2G96_12655</name>
</gene>
<comment type="function">
    <text evidence="7">Possible subunit of a heme lyase.</text>
</comment>
<keyword evidence="10" id="KW-1185">Reference proteome</keyword>
<dbReference type="Proteomes" id="UP000075238">
    <property type="component" value="Chromosome 1"/>
</dbReference>
<keyword evidence="5" id="KW-0201">Cytochrome c-type biogenesis</keyword>
<dbReference type="InterPro" id="IPR051263">
    <property type="entry name" value="C-type_cytochrome_biogenesis"/>
</dbReference>
<feature type="signal peptide" evidence="7">
    <location>
        <begin position="1"/>
        <end position="20"/>
    </location>
</feature>
<dbReference type="GO" id="GO:0005886">
    <property type="term" value="C:plasma membrane"/>
    <property type="evidence" value="ECO:0007669"/>
    <property type="project" value="TreeGrafter"/>
</dbReference>
<dbReference type="InterPro" id="IPR005616">
    <property type="entry name" value="CcmH/CycL/Ccl2/NrfF_N"/>
</dbReference>
<reference evidence="9 10" key="1">
    <citation type="submission" date="2016-03" db="EMBL/GenBank/DDBJ databases">
        <title>Complete genome sequence of a novel chlorpyrifos degrading bacterium, Cupriavidus nantongensis sp. X1.</title>
        <authorList>
            <person name="Fang L."/>
        </authorList>
    </citation>
    <scope>NUCLEOTIDE SEQUENCE [LARGE SCALE GENOMIC DNA]</scope>
    <source>
        <strain evidence="9 10">X1</strain>
    </source>
</reference>